<dbReference type="InterPro" id="IPR003439">
    <property type="entry name" value="ABC_transporter-like_ATP-bd"/>
</dbReference>
<comment type="subcellular location">
    <subcellularLocation>
        <location evidence="2">Cell membrane</location>
        <topology evidence="2">Peripheral membrane protein</topology>
    </subcellularLocation>
    <subcellularLocation>
        <location evidence="1">Membrane</location>
        <topology evidence="1">Multi-pass membrane protein</topology>
    </subcellularLocation>
</comment>
<accession>E3NUN1</accession>
<dbReference type="Gene3D" id="3.10.105.10">
    <property type="entry name" value="Dipeptide-binding Protein, Domain 3"/>
    <property type="match status" value="1"/>
</dbReference>
<evidence type="ECO:0000256" key="10">
    <source>
        <dbReference type="ARBA" id="ARBA00022989"/>
    </source>
</evidence>
<dbReference type="SUPFAM" id="SSF53850">
    <property type="entry name" value="Periplasmic binding protein-like II"/>
    <property type="match status" value="1"/>
</dbReference>
<keyword evidence="9" id="KW-1278">Translocase</keyword>
<organism evidence="16">
    <name type="scientific">Caenorhabditis remanei</name>
    <name type="common">Caenorhabditis vulgaris</name>
    <dbReference type="NCBI Taxonomy" id="31234"/>
    <lineage>
        <taxon>Eukaryota</taxon>
        <taxon>Metazoa</taxon>
        <taxon>Ecdysozoa</taxon>
        <taxon>Nematoda</taxon>
        <taxon>Chromadorea</taxon>
        <taxon>Rhabditida</taxon>
        <taxon>Rhabditina</taxon>
        <taxon>Rhabditomorpha</taxon>
        <taxon>Rhabditoidea</taxon>
        <taxon>Rhabditidae</taxon>
        <taxon>Peloderinae</taxon>
        <taxon>Caenorhabditis</taxon>
    </lineage>
</organism>
<proteinExistence type="predicted"/>
<dbReference type="GO" id="GO:0055085">
    <property type="term" value="P:transmembrane transport"/>
    <property type="evidence" value="ECO:0007669"/>
    <property type="project" value="InterPro"/>
</dbReference>
<dbReference type="InterPro" id="IPR017871">
    <property type="entry name" value="ABC_transporter-like_CS"/>
</dbReference>
<evidence type="ECO:0000256" key="3">
    <source>
        <dbReference type="ARBA" id="ARBA00022448"/>
    </source>
</evidence>
<evidence type="ECO:0000256" key="5">
    <source>
        <dbReference type="ARBA" id="ARBA00022519"/>
    </source>
</evidence>
<dbReference type="Proteomes" id="UP000008281">
    <property type="component" value="Unassembled WGS sequence"/>
</dbReference>
<feature type="transmembrane region" description="Helical" evidence="12">
    <location>
        <begin position="877"/>
        <end position="902"/>
    </location>
</feature>
<evidence type="ECO:0000256" key="4">
    <source>
        <dbReference type="ARBA" id="ARBA00022475"/>
    </source>
</evidence>
<dbReference type="GO" id="GO:0015833">
    <property type="term" value="P:peptide transport"/>
    <property type="evidence" value="ECO:0007669"/>
    <property type="project" value="InterPro"/>
</dbReference>
<evidence type="ECO:0008006" key="17">
    <source>
        <dbReference type="Google" id="ProtNLM"/>
    </source>
</evidence>
<evidence type="ECO:0000259" key="14">
    <source>
        <dbReference type="PROSITE" id="PS50928"/>
    </source>
</evidence>
<feature type="domain" description="ABC transporter" evidence="13">
    <location>
        <begin position="951"/>
        <end position="1200"/>
    </location>
</feature>
<dbReference type="PROSITE" id="PS00211">
    <property type="entry name" value="ABC_TRANSPORTER_1"/>
    <property type="match status" value="1"/>
</dbReference>
<name>E3NUN1_CAERE</name>
<dbReference type="NCBIfam" id="TIGR01727">
    <property type="entry name" value="oligo_HPY"/>
    <property type="match status" value="1"/>
</dbReference>
<evidence type="ECO:0000256" key="9">
    <source>
        <dbReference type="ARBA" id="ARBA00022967"/>
    </source>
</evidence>
<dbReference type="InterPro" id="IPR050388">
    <property type="entry name" value="ABC_Ni/Peptide_Import"/>
</dbReference>
<feature type="transmembrane region" description="Helical" evidence="12">
    <location>
        <begin position="820"/>
        <end position="838"/>
    </location>
</feature>
<feature type="transmembrane region" description="Helical" evidence="12">
    <location>
        <begin position="606"/>
        <end position="633"/>
    </location>
</feature>
<sequence>MSKITRRALIKNTGLGLGTIAAASLIGCSRSDSSAANEAAAHTSQHATPQKGGMIKIGVINGNQAGNLDAHKPIGMSSAFRGWPLYAKLWEWGRDIQPKLALAEFAEPNEDGTKWTIRLKKGLEFHHGKTITADDVIFSLRRLTDPKLASPFAAYLYSLQREAIKKRDDYTVEIPFAQGKGLVALPEAWMSWGGIVPTDYDPIKNVVGAGPFKLESFTPGQRSRFVRFENYWKDNQPYADAIEIIDFKDQTGRLAALQSGQIDIASGISAEHLSLIQANKRLNVVSSETDAWQSFDMNTTKAPFNDPRVRQAFRLIANRDDLVKRALAGQGRIANDLYSFSDPVYNHEIPQRKQDLAKAKTLLKAAGFDQNLKVDLYTGPDSNAALVFAQHAAQAGVIVNVKQVEAATFADAVKQDWALSTGSNVSRPFLLTVLQIDGPGAANNKTRFNQARFTELVHHALQQPDLEKRKVLVHEAQQIQHEQGGLLIWGFNNVLDAHSHQIGGFLILPILTLALSLIPYLMRLVRGSMIDALESDYVTSARLRGIPERRIIWKHVLPNALVPVVQGTALTIRVLLSGALIIEVVFSYPGIGNALNAAIEMRDIPTIQAIVLLLTICVVVVNLIADLMTTLLTPKIRTAKKHKARSPGLRQALRLWKSGRPITVKPVDQYQFRRGEMSTLHWYQRKFFKALISERQVRFGFVVTSLILIFALIGPVLVPFEPTALVGMTYGAPEAQAFLGYDYIGHDVWSRVLAGGASIIWMTLAASLVALIIGSSLGILAAFARDKVDQFVTWLTDVFMAFPDLILVLLIVSMLGREPWLIVLTVSIAFIPGVVRLARSVALNLVEQEYVEAAKILGYSKSYILCREILPNMLTPLLIHLGVMLTWAVGMLSGLAFLGYGIAPPAADWGLMINENRAGLLVQPWAVFAPVILIALFALGTNVLAEGNTVLQVKDLTVALVNTGNHVVSNISFHLNEGEVLGLVGESGSGKTTLSSALLGYARHGAKIIQGTIALDGQDILSLDDHALRQIRGYKISHVAQDPGTALNPALTIGQHLLELLEVHQSGLSSSERNHKVAKILDEVGLPQDDVFLKRYPHQLSGGQQQRILLALAFLLQPRLIVLDEPTTALDVTTQTLVLNIIRKLCREYNVAAIYVSHDLTVVKDIADRVIVLYSGQIAEDAALSQLFETPKHPYTQGLLNAIPDVSIRKYLSPIEGHAPAPNDRPTGCAFAARCTFASELCHQQQPKLTLLSQAFDPHFVACHHWDEVG</sequence>
<keyword evidence="10 12" id="KW-1133">Transmembrane helix</keyword>
<reference evidence="15" key="1">
    <citation type="submission" date="2007-07" db="EMBL/GenBank/DDBJ databases">
        <title>PCAP assembly of the Caenorhabditis remanei genome.</title>
        <authorList>
            <consortium name="The Caenorhabditis remanei Sequencing Consortium"/>
            <person name="Wilson R.K."/>
        </authorList>
    </citation>
    <scope>NUCLEOTIDE SEQUENCE [LARGE SCALE GENOMIC DNA]</scope>
    <source>
        <strain evidence="15">PB4641</strain>
    </source>
</reference>
<evidence type="ECO:0000256" key="11">
    <source>
        <dbReference type="ARBA" id="ARBA00023136"/>
    </source>
</evidence>
<keyword evidence="16" id="KW-1185">Reference proteome</keyword>
<dbReference type="InterPro" id="IPR000914">
    <property type="entry name" value="SBP_5_dom"/>
</dbReference>
<feature type="transmembrane region" description="Helical" evidence="12">
    <location>
        <begin position="791"/>
        <end position="814"/>
    </location>
</feature>
<dbReference type="PROSITE" id="PS50893">
    <property type="entry name" value="ABC_TRANSPORTER_2"/>
    <property type="match status" value="1"/>
</dbReference>
<dbReference type="Gene3D" id="3.40.190.10">
    <property type="entry name" value="Periplasmic binding protein-like II"/>
    <property type="match status" value="1"/>
</dbReference>
<evidence type="ECO:0000256" key="7">
    <source>
        <dbReference type="ARBA" id="ARBA00022741"/>
    </source>
</evidence>
<dbReference type="Pfam" id="PF00528">
    <property type="entry name" value="BPD_transp_1"/>
    <property type="match status" value="2"/>
</dbReference>
<dbReference type="CDD" id="cd03257">
    <property type="entry name" value="ABC_NikE_OppD_transporters"/>
    <property type="match status" value="1"/>
</dbReference>
<feature type="transmembrane region" description="Helical" evidence="12">
    <location>
        <begin position="699"/>
        <end position="718"/>
    </location>
</feature>
<protein>
    <recommendedName>
        <fullName evidence="17">ABC transporter domain-containing protein</fullName>
    </recommendedName>
</protein>
<evidence type="ECO:0000313" key="16">
    <source>
        <dbReference type="Proteomes" id="UP000008281"/>
    </source>
</evidence>
<keyword evidence="11 12" id="KW-0472">Membrane</keyword>
<evidence type="ECO:0000256" key="1">
    <source>
        <dbReference type="ARBA" id="ARBA00004141"/>
    </source>
</evidence>
<dbReference type="SUPFAM" id="SSF161098">
    <property type="entry name" value="MetI-like"/>
    <property type="match status" value="2"/>
</dbReference>
<dbReference type="eggNOG" id="KOG0055">
    <property type="taxonomic scope" value="Eukaryota"/>
</dbReference>
<feature type="transmembrane region" description="Helical" evidence="12">
    <location>
        <begin position="560"/>
        <end position="586"/>
    </location>
</feature>
<dbReference type="InterPro" id="IPR003593">
    <property type="entry name" value="AAA+_ATPase"/>
</dbReference>
<dbReference type="PROSITE" id="PS51318">
    <property type="entry name" value="TAT"/>
    <property type="match status" value="1"/>
</dbReference>
<dbReference type="PANTHER" id="PTHR43297:SF14">
    <property type="entry name" value="ATPASE AAA-TYPE CORE DOMAIN-CONTAINING PROTEIN"/>
    <property type="match status" value="1"/>
</dbReference>
<dbReference type="Pfam" id="PF00496">
    <property type="entry name" value="SBP_bac_5"/>
    <property type="match status" value="1"/>
</dbReference>
<evidence type="ECO:0000313" key="15">
    <source>
        <dbReference type="EMBL" id="EFO96005.1"/>
    </source>
</evidence>
<dbReference type="CDD" id="cd06261">
    <property type="entry name" value="TM_PBP2"/>
    <property type="match status" value="2"/>
</dbReference>
<dbReference type="STRING" id="31234.E3NUN1"/>
<dbReference type="GO" id="GO:0016887">
    <property type="term" value="F:ATP hydrolysis activity"/>
    <property type="evidence" value="ECO:0007669"/>
    <property type="project" value="InterPro"/>
</dbReference>
<dbReference type="InterPro" id="IPR027417">
    <property type="entry name" value="P-loop_NTPase"/>
</dbReference>
<dbReference type="HOGENOM" id="CLU_264066_0_0_1"/>
<dbReference type="PROSITE" id="PS50928">
    <property type="entry name" value="ABC_TM1"/>
    <property type="match status" value="2"/>
</dbReference>
<dbReference type="PROSITE" id="PS51257">
    <property type="entry name" value="PROKAR_LIPOPROTEIN"/>
    <property type="match status" value="1"/>
</dbReference>
<dbReference type="InterPro" id="IPR006311">
    <property type="entry name" value="TAT_signal"/>
</dbReference>
<feature type="transmembrane region" description="Helical" evidence="12">
    <location>
        <begin position="759"/>
        <end position="784"/>
    </location>
</feature>
<feature type="transmembrane region" description="Helical" evidence="12">
    <location>
        <begin position="502"/>
        <end position="522"/>
    </location>
</feature>
<dbReference type="PANTHER" id="PTHR43297">
    <property type="entry name" value="OLIGOPEPTIDE TRANSPORT ATP-BINDING PROTEIN APPD"/>
    <property type="match status" value="1"/>
</dbReference>
<keyword evidence="5" id="KW-0997">Cell inner membrane</keyword>
<dbReference type="Gene3D" id="3.40.50.300">
    <property type="entry name" value="P-loop containing nucleotide triphosphate hydrolases"/>
    <property type="match status" value="1"/>
</dbReference>
<dbReference type="GO" id="GO:0005524">
    <property type="term" value="F:ATP binding"/>
    <property type="evidence" value="ECO:0007669"/>
    <property type="project" value="UniProtKB-KW"/>
</dbReference>
<dbReference type="Pfam" id="PF08352">
    <property type="entry name" value="oligo_HPY"/>
    <property type="match status" value="1"/>
</dbReference>
<dbReference type="Pfam" id="PF00005">
    <property type="entry name" value="ABC_tran"/>
    <property type="match status" value="1"/>
</dbReference>
<feature type="non-terminal residue" evidence="15">
    <location>
        <position position="1270"/>
    </location>
</feature>
<dbReference type="InParanoid" id="E3NUN1"/>
<gene>
    <name evidence="15" type="ORF">CRE_17713</name>
</gene>
<evidence type="ECO:0000256" key="2">
    <source>
        <dbReference type="ARBA" id="ARBA00004202"/>
    </source>
</evidence>
<keyword evidence="4" id="KW-1003">Cell membrane</keyword>
<keyword evidence="3" id="KW-0813">Transport</keyword>
<dbReference type="InterPro" id="IPR013563">
    <property type="entry name" value="Oligopep_ABC_C"/>
</dbReference>
<keyword evidence="6 12" id="KW-0812">Transmembrane</keyword>
<keyword evidence="8" id="KW-0067">ATP-binding</keyword>
<dbReference type="GO" id="GO:0005886">
    <property type="term" value="C:plasma membrane"/>
    <property type="evidence" value="ECO:0007669"/>
    <property type="project" value="UniProtKB-SubCell"/>
</dbReference>
<keyword evidence="7" id="KW-0547">Nucleotide-binding</keyword>
<feature type="transmembrane region" description="Helical" evidence="12">
    <location>
        <begin position="922"/>
        <end position="945"/>
    </location>
</feature>
<dbReference type="SMART" id="SM00382">
    <property type="entry name" value="AAA"/>
    <property type="match status" value="1"/>
</dbReference>
<dbReference type="InterPro" id="IPR000515">
    <property type="entry name" value="MetI-like"/>
</dbReference>
<dbReference type="OrthoDB" id="5876066at2759"/>
<dbReference type="EMBL" id="DS270614">
    <property type="protein sequence ID" value="EFO96005.1"/>
    <property type="molecule type" value="Genomic_DNA"/>
</dbReference>
<evidence type="ECO:0000256" key="12">
    <source>
        <dbReference type="SAM" id="Phobius"/>
    </source>
</evidence>
<evidence type="ECO:0000259" key="13">
    <source>
        <dbReference type="PROSITE" id="PS50893"/>
    </source>
</evidence>
<evidence type="ECO:0000256" key="8">
    <source>
        <dbReference type="ARBA" id="ARBA00022840"/>
    </source>
</evidence>
<feature type="domain" description="ABC transmembrane type-1" evidence="14">
    <location>
        <begin position="760"/>
        <end position="945"/>
    </location>
</feature>
<feature type="domain" description="ABC transmembrane type-1" evidence="14">
    <location>
        <begin position="382"/>
        <end position="625"/>
    </location>
</feature>
<dbReference type="InterPro" id="IPR035906">
    <property type="entry name" value="MetI-like_sf"/>
</dbReference>
<evidence type="ECO:0000256" key="6">
    <source>
        <dbReference type="ARBA" id="ARBA00022692"/>
    </source>
</evidence>
<dbReference type="AlphaFoldDB" id="E3NUN1"/>
<dbReference type="FunFam" id="3.40.50.300:FF:000016">
    <property type="entry name" value="Oligopeptide ABC transporter ATP-binding component"/>
    <property type="match status" value="1"/>
</dbReference>
<dbReference type="SUPFAM" id="SSF52540">
    <property type="entry name" value="P-loop containing nucleoside triphosphate hydrolases"/>
    <property type="match status" value="1"/>
</dbReference>
<dbReference type="CDD" id="cd08503">
    <property type="entry name" value="PBP2_NikA_DppA_OppA_like_17"/>
    <property type="match status" value="1"/>
</dbReference>
<dbReference type="Gene3D" id="1.10.3720.10">
    <property type="entry name" value="MetI-like"/>
    <property type="match status" value="2"/>
</dbReference>